<dbReference type="Gene3D" id="1.10.150.690">
    <property type="entry name" value="DUF2063"/>
    <property type="match status" value="1"/>
</dbReference>
<evidence type="ECO:0000259" key="2">
    <source>
        <dbReference type="Pfam" id="PF22106"/>
    </source>
</evidence>
<dbReference type="KEGG" id="mech:Q9L42_013290"/>
<proteinExistence type="predicted"/>
<keyword evidence="3" id="KW-0238">DNA-binding</keyword>
<dbReference type="Proteomes" id="UP001225378">
    <property type="component" value="Chromosome"/>
</dbReference>
<accession>A0AAU7NQR4</accession>
<evidence type="ECO:0000259" key="1">
    <source>
        <dbReference type="Pfam" id="PF09836"/>
    </source>
</evidence>
<dbReference type="InterPro" id="IPR044922">
    <property type="entry name" value="DUF2063_N_sf"/>
</dbReference>
<dbReference type="InterPro" id="IPR018640">
    <property type="entry name" value="DUF2063"/>
</dbReference>
<dbReference type="AlphaFoldDB" id="A0AAU7NQR4"/>
<dbReference type="InterPro" id="IPR054098">
    <property type="entry name" value="NGO1945-like_C"/>
</dbReference>
<protein>
    <submittedName>
        <fullName evidence="3">DNA-binding domain-containing protein</fullName>
    </submittedName>
</protein>
<feature type="domain" description="NGO1945-like C-terminal" evidence="2">
    <location>
        <begin position="156"/>
        <end position="258"/>
    </location>
</feature>
<reference evidence="3 4" key="1">
    <citation type="journal article" date="2024" name="Microbiology">
        <title>Methylomarinum rosea sp. nov., a novel halophilic methanotrophic bacterium from the hypersaline Lake Elton.</title>
        <authorList>
            <person name="Suleimanov R.Z."/>
            <person name="Oshkin I.Y."/>
            <person name="Danilova O.V."/>
            <person name="Suzina N.E."/>
            <person name="Dedysh S.N."/>
        </authorList>
    </citation>
    <scope>NUCLEOTIDE SEQUENCE [LARGE SCALE GENOMIC DNA]</scope>
    <source>
        <strain evidence="3 4">Ch1-1</strain>
    </source>
</reference>
<gene>
    <name evidence="3" type="ORF">Q9L42_013290</name>
</gene>
<dbReference type="RefSeq" id="WP_305907905.1">
    <property type="nucleotide sequence ID" value="NZ_CP157743.1"/>
</dbReference>
<evidence type="ECO:0000313" key="3">
    <source>
        <dbReference type="EMBL" id="XBS19339.1"/>
    </source>
</evidence>
<keyword evidence="4" id="KW-1185">Reference proteome</keyword>
<dbReference type="EMBL" id="CP157743">
    <property type="protein sequence ID" value="XBS19339.1"/>
    <property type="molecule type" value="Genomic_DNA"/>
</dbReference>
<organism evidence="3 4">
    <name type="scientific">Methylomarinum roseum</name>
    <dbReference type="NCBI Taxonomy" id="3067653"/>
    <lineage>
        <taxon>Bacteria</taxon>
        <taxon>Pseudomonadati</taxon>
        <taxon>Pseudomonadota</taxon>
        <taxon>Gammaproteobacteria</taxon>
        <taxon>Methylococcales</taxon>
        <taxon>Methylococcaceae</taxon>
        <taxon>Methylomarinum</taxon>
    </lineage>
</organism>
<dbReference type="Pfam" id="PF22106">
    <property type="entry name" value="NGO1945_C"/>
    <property type="match status" value="1"/>
</dbReference>
<name>A0AAU7NQR4_9GAMM</name>
<dbReference type="GO" id="GO:0003677">
    <property type="term" value="F:DNA binding"/>
    <property type="evidence" value="ECO:0007669"/>
    <property type="project" value="UniProtKB-KW"/>
</dbReference>
<dbReference type="Pfam" id="PF09836">
    <property type="entry name" value="DUF2063"/>
    <property type="match status" value="1"/>
</dbReference>
<sequence>MTATKKISTNQAQPSHFQAYQWQFANYLRDPLRNEPFPATLPVGIGVYATLLHNKIDGSLRHCFPITHDLLGPSLWRQLVEAFIRSHRCQSPLYREIPDEFVDFLVNGKAEPELPEFIIELAHYEWMELLLETTPEDQMPPLIAMTDPLEQVPILNPVLHLLYYHYPVHRINAITSPWSSWQRQRKPYPRETVILIGLRDPELNPQFIEVNAATARLIELLKQQILSGRKALTLLQNDINQHDRDSLLTHGADTLKRLHNQNIIVGALNV</sequence>
<dbReference type="Gene3D" id="3.90.930.50">
    <property type="match status" value="1"/>
</dbReference>
<evidence type="ECO:0000313" key="4">
    <source>
        <dbReference type="Proteomes" id="UP001225378"/>
    </source>
</evidence>
<feature type="domain" description="Putative DNA-binding" evidence="1">
    <location>
        <begin position="20"/>
        <end position="105"/>
    </location>
</feature>